<evidence type="ECO:0000259" key="1">
    <source>
        <dbReference type="Pfam" id="PF13460"/>
    </source>
</evidence>
<dbReference type="Pfam" id="PF13460">
    <property type="entry name" value="NAD_binding_10"/>
    <property type="match status" value="1"/>
</dbReference>
<proteinExistence type="predicted"/>
<dbReference type="SUPFAM" id="SSF51735">
    <property type="entry name" value="NAD(P)-binding Rossmann-fold domains"/>
    <property type="match status" value="1"/>
</dbReference>
<dbReference type="InterPro" id="IPR051207">
    <property type="entry name" value="ComplexI_NDUFA9_subunit"/>
</dbReference>
<gene>
    <name evidence="2" type="ORF">OG699_20520</name>
</gene>
<accession>A0AAU3HXL8</accession>
<dbReference type="GO" id="GO:0044877">
    <property type="term" value="F:protein-containing complex binding"/>
    <property type="evidence" value="ECO:0007669"/>
    <property type="project" value="TreeGrafter"/>
</dbReference>
<dbReference type="Gene3D" id="3.40.50.720">
    <property type="entry name" value="NAD(P)-binding Rossmann-like Domain"/>
    <property type="match status" value="1"/>
</dbReference>
<evidence type="ECO:0000313" key="2">
    <source>
        <dbReference type="EMBL" id="WTZ10165.1"/>
    </source>
</evidence>
<name>A0AAU3HXL8_9ACTN</name>
<dbReference type="InterPro" id="IPR036291">
    <property type="entry name" value="NAD(P)-bd_dom_sf"/>
</dbReference>
<sequence>MSGTRKIAVAGATGRLGRHVVDVLTERGHTVVPMSRATGVDIVTGAGLAEALEGVDVVIDASSTPSPDQEVATEFFTAASRNLHEAGQKAGVGRLVVVSIIGIDASVAGYNAAKLEHERAVLAGPVPVRVLRAAQFHELVEQFTQWGRQGDTVHVPRMRTQLVAARAVAEALVELAEAQDAPGARAPFPEVAGPREESLEEAARLLMARRDPAVKVVAVSDPDNPERDLFENGGLLPGADARLTGPAFAEWVEAAS</sequence>
<dbReference type="PANTHER" id="PTHR12126">
    <property type="entry name" value="NADH-UBIQUINONE OXIDOREDUCTASE 39 KDA SUBUNIT-RELATED"/>
    <property type="match status" value="1"/>
</dbReference>
<dbReference type="PANTHER" id="PTHR12126:SF11">
    <property type="entry name" value="NADH DEHYDROGENASE [UBIQUINONE] 1 ALPHA SUBCOMPLEX SUBUNIT 9, MITOCHONDRIAL"/>
    <property type="match status" value="1"/>
</dbReference>
<feature type="domain" description="NAD(P)-binding" evidence="1">
    <location>
        <begin position="11"/>
        <end position="111"/>
    </location>
</feature>
<dbReference type="InterPro" id="IPR016040">
    <property type="entry name" value="NAD(P)-bd_dom"/>
</dbReference>
<dbReference type="EMBL" id="CP109546">
    <property type="protein sequence ID" value="WTZ10165.1"/>
    <property type="molecule type" value="Genomic_DNA"/>
</dbReference>
<reference evidence="2" key="1">
    <citation type="submission" date="2022-10" db="EMBL/GenBank/DDBJ databases">
        <title>The complete genomes of actinobacterial strains from the NBC collection.</title>
        <authorList>
            <person name="Joergensen T.S."/>
            <person name="Alvarez Arevalo M."/>
            <person name="Sterndorff E.B."/>
            <person name="Faurdal D."/>
            <person name="Vuksanovic O."/>
            <person name="Mourched A.-S."/>
            <person name="Charusanti P."/>
            <person name="Shaw S."/>
            <person name="Blin K."/>
            <person name="Weber T."/>
        </authorList>
    </citation>
    <scope>NUCLEOTIDE SEQUENCE</scope>
    <source>
        <strain evidence="2">NBC_01393</strain>
    </source>
</reference>
<organism evidence="2">
    <name type="scientific">Streptomyces sp. NBC_01393</name>
    <dbReference type="NCBI Taxonomy" id="2903851"/>
    <lineage>
        <taxon>Bacteria</taxon>
        <taxon>Bacillati</taxon>
        <taxon>Actinomycetota</taxon>
        <taxon>Actinomycetes</taxon>
        <taxon>Kitasatosporales</taxon>
        <taxon>Streptomycetaceae</taxon>
        <taxon>Streptomyces</taxon>
    </lineage>
</organism>
<dbReference type="AlphaFoldDB" id="A0AAU3HXL8"/>
<protein>
    <submittedName>
        <fullName evidence="2">NAD(P)H-binding protein</fullName>
    </submittedName>
</protein>